<evidence type="ECO:0000313" key="2">
    <source>
        <dbReference type="Proteomes" id="UP001058872"/>
    </source>
</evidence>
<proteinExistence type="predicted"/>
<dbReference type="InterPro" id="IPR011009">
    <property type="entry name" value="Kinase-like_dom_sf"/>
</dbReference>
<name>A0AAE9SU07_9BRAD</name>
<dbReference type="AlphaFoldDB" id="A0AAE9SU07"/>
<evidence type="ECO:0000313" key="1">
    <source>
        <dbReference type="EMBL" id="UUO66374.1"/>
    </source>
</evidence>
<sequence length="355" mass="40313">MLESQEKLSIEGAENDSISALARKVAFLSEPGSYRPAPDHVQARETHMSWVFMNGARVYKLKKPVRFSYLDFSTLARRRAACLAEVSLNRRLAPDVYLGVVPLIETVSGYAIGGSGPVADWLVVMRRLNEHETLEAMLRNGTARQTDAEQLAAALARFYSHTDRILVAPQTYLASLYEAAVLDRQVLLNERFGLPRGTILRVASGQRRFLEQNARVLVNRVCRRFIVDGHGDLRPEHIWLTPPHPIIDCLEFNTRLRASDALDEIAFLHLECERLGGRWFGDAIRRRLARTLHDDPAGGVFLFYRMGRAMLRARLSIAHLFDAHPRTPEKWPRLARAYLALAESDARQLERLLAR</sequence>
<dbReference type="SUPFAM" id="SSF56112">
    <property type="entry name" value="Protein kinase-like (PK-like)"/>
    <property type="match status" value="1"/>
</dbReference>
<gene>
    <name evidence="1" type="ORF">DCM83_14985</name>
</gene>
<protein>
    <recommendedName>
        <fullName evidence="3">Aminoglycoside phosphotransferase domain-containing protein</fullName>
    </recommendedName>
</protein>
<accession>A0AAE9SU07</accession>
<dbReference type="EMBL" id="CP028989">
    <property type="protein sequence ID" value="UUO66374.1"/>
    <property type="molecule type" value="Genomic_DNA"/>
</dbReference>
<organism evidence="1 2">
    <name type="scientific">Bradyrhizobium betae</name>
    <dbReference type="NCBI Taxonomy" id="244734"/>
    <lineage>
        <taxon>Bacteria</taxon>
        <taxon>Pseudomonadati</taxon>
        <taxon>Pseudomonadota</taxon>
        <taxon>Alphaproteobacteria</taxon>
        <taxon>Hyphomicrobiales</taxon>
        <taxon>Nitrobacteraceae</taxon>
        <taxon>Bradyrhizobium</taxon>
    </lineage>
</organism>
<dbReference type="PANTHER" id="PTHR43883:SF1">
    <property type="entry name" value="GLUCONOKINASE"/>
    <property type="match status" value="1"/>
</dbReference>
<dbReference type="PANTHER" id="PTHR43883">
    <property type="entry name" value="SLR0207 PROTEIN"/>
    <property type="match status" value="1"/>
</dbReference>
<reference evidence="1" key="1">
    <citation type="submission" date="2018-04" db="EMBL/GenBank/DDBJ databases">
        <title>Genomes of Endosymbiotic and Endophytic Bradyrhizobium Publication status.</title>
        <authorList>
            <person name="Guha S."/>
            <person name="Jorrin B."/>
            <person name="Sarkar M."/>
            <person name="Poole P.S."/>
            <person name="DasGupta M."/>
        </authorList>
    </citation>
    <scope>NUCLEOTIDE SEQUENCE</scope>
    <source>
        <strain evidence="1">WBOS16</strain>
    </source>
</reference>
<evidence type="ECO:0008006" key="3">
    <source>
        <dbReference type="Google" id="ProtNLM"/>
    </source>
</evidence>
<dbReference type="RefSeq" id="WP_257177185.1">
    <property type="nucleotide sequence ID" value="NZ_CP028989.1"/>
</dbReference>
<dbReference type="Proteomes" id="UP001058872">
    <property type="component" value="Chromosome"/>
</dbReference>
<dbReference type="InterPro" id="IPR052732">
    <property type="entry name" value="Cell-binding_unc_protein"/>
</dbReference>